<dbReference type="Proteomes" id="UP001055072">
    <property type="component" value="Unassembled WGS sequence"/>
</dbReference>
<reference evidence="1" key="1">
    <citation type="journal article" date="2021" name="Environ. Microbiol.">
        <title>Gene family expansions and transcriptome signatures uncover fungal adaptations to wood decay.</title>
        <authorList>
            <person name="Hage H."/>
            <person name="Miyauchi S."/>
            <person name="Viragh M."/>
            <person name="Drula E."/>
            <person name="Min B."/>
            <person name="Chaduli D."/>
            <person name="Navarro D."/>
            <person name="Favel A."/>
            <person name="Norest M."/>
            <person name="Lesage-Meessen L."/>
            <person name="Balint B."/>
            <person name="Merenyi Z."/>
            <person name="de Eugenio L."/>
            <person name="Morin E."/>
            <person name="Martinez A.T."/>
            <person name="Baldrian P."/>
            <person name="Stursova M."/>
            <person name="Martinez M.J."/>
            <person name="Novotny C."/>
            <person name="Magnuson J.K."/>
            <person name="Spatafora J.W."/>
            <person name="Maurice S."/>
            <person name="Pangilinan J."/>
            <person name="Andreopoulos W."/>
            <person name="LaButti K."/>
            <person name="Hundley H."/>
            <person name="Na H."/>
            <person name="Kuo A."/>
            <person name="Barry K."/>
            <person name="Lipzen A."/>
            <person name="Henrissat B."/>
            <person name="Riley R."/>
            <person name="Ahrendt S."/>
            <person name="Nagy L.G."/>
            <person name="Grigoriev I.V."/>
            <person name="Martin F."/>
            <person name="Rosso M.N."/>
        </authorList>
    </citation>
    <scope>NUCLEOTIDE SEQUENCE</scope>
    <source>
        <strain evidence="1">CBS 384.51</strain>
    </source>
</reference>
<evidence type="ECO:0000313" key="2">
    <source>
        <dbReference type="Proteomes" id="UP001055072"/>
    </source>
</evidence>
<proteinExistence type="predicted"/>
<accession>A0ACB8UIM7</accession>
<dbReference type="EMBL" id="MU274901">
    <property type="protein sequence ID" value="KAI0094046.1"/>
    <property type="molecule type" value="Genomic_DNA"/>
</dbReference>
<keyword evidence="2" id="KW-1185">Reference proteome</keyword>
<sequence length="363" mass="38275">MGPTARFLASVSRSYSTHSPNVSSRHHTTAFIGLGRMGYEMAFNLFSRTLVESGGSAHFVVCDAKEESAALFVNNFHHHFPGARVEVASSPSDAVVASETIVTMLPSSPHVQKVYATEAGGILPALRSLSQGDIASTLCIDSTTLDVEVARDVAKEVNKTGAMMVDAPVSGGVAGAKAGTLSFLVGGTKPAFERVSPILSRIGKRIMYCGPSGAGLAAKICNNMVLGVQQIAIAEAMLLGQKLGLEPVVLADVINHSTGACWSSSVNNPVPGALPDKEPPCTRDFEGGFATSLMLKDMGLATEVGDLVGCPLPMGEAAERMYKEVIEAEPELANKDFSSVYKYLRLTADEESRKGRPGQSERI</sequence>
<evidence type="ECO:0000313" key="1">
    <source>
        <dbReference type="EMBL" id="KAI0094046.1"/>
    </source>
</evidence>
<gene>
    <name evidence="1" type="ORF">BDY19DRAFT_1082337</name>
</gene>
<organism evidence="1 2">
    <name type="scientific">Irpex rosettiformis</name>
    <dbReference type="NCBI Taxonomy" id="378272"/>
    <lineage>
        <taxon>Eukaryota</taxon>
        <taxon>Fungi</taxon>
        <taxon>Dikarya</taxon>
        <taxon>Basidiomycota</taxon>
        <taxon>Agaricomycotina</taxon>
        <taxon>Agaricomycetes</taxon>
        <taxon>Polyporales</taxon>
        <taxon>Irpicaceae</taxon>
        <taxon>Irpex</taxon>
    </lineage>
</organism>
<name>A0ACB8UIM7_9APHY</name>
<protein>
    <submittedName>
        <fullName evidence="1">3-hydroxyisobutyrate dehydrogenase</fullName>
    </submittedName>
</protein>
<comment type="caution">
    <text evidence="1">The sequence shown here is derived from an EMBL/GenBank/DDBJ whole genome shotgun (WGS) entry which is preliminary data.</text>
</comment>